<evidence type="ECO:0000256" key="8">
    <source>
        <dbReference type="ARBA" id="ARBA00022989"/>
    </source>
</evidence>
<evidence type="ECO:0000256" key="1">
    <source>
        <dbReference type="ARBA" id="ARBA00004477"/>
    </source>
</evidence>
<organism evidence="12">
    <name type="scientific">Cacopsylla melanoneura</name>
    <dbReference type="NCBI Taxonomy" id="428564"/>
    <lineage>
        <taxon>Eukaryota</taxon>
        <taxon>Metazoa</taxon>
        <taxon>Ecdysozoa</taxon>
        <taxon>Arthropoda</taxon>
        <taxon>Hexapoda</taxon>
        <taxon>Insecta</taxon>
        <taxon>Pterygota</taxon>
        <taxon>Neoptera</taxon>
        <taxon>Paraneoptera</taxon>
        <taxon>Hemiptera</taxon>
        <taxon>Sternorrhyncha</taxon>
        <taxon>Psylloidea</taxon>
        <taxon>Psyllidae</taxon>
        <taxon>Psyllinae</taxon>
        <taxon>Cacopsylla</taxon>
    </lineage>
</organism>
<keyword evidence="7 11" id="KW-0256">Endoplasmic reticulum</keyword>
<keyword evidence="4 11" id="KW-0328">Glycosyltransferase</keyword>
<comment type="subcellular location">
    <subcellularLocation>
        <location evidence="1 11">Endoplasmic reticulum membrane</location>
        <topology evidence="1 11">Multi-pass membrane protein</topology>
    </subcellularLocation>
</comment>
<dbReference type="EMBL" id="HBUF01389453">
    <property type="protein sequence ID" value="CAG6733327.1"/>
    <property type="molecule type" value="Transcribed_RNA"/>
</dbReference>
<reference evidence="12" key="1">
    <citation type="submission" date="2021-05" db="EMBL/GenBank/DDBJ databases">
        <authorList>
            <person name="Alioto T."/>
            <person name="Alioto T."/>
            <person name="Gomez Garrido J."/>
        </authorList>
    </citation>
    <scope>NUCLEOTIDE SEQUENCE</scope>
</reference>
<proteinExistence type="inferred from homology"/>
<feature type="transmembrane region" description="Helical" evidence="11">
    <location>
        <begin position="86"/>
        <end position="104"/>
    </location>
</feature>
<dbReference type="PANTHER" id="PTHR22760:SF3">
    <property type="entry name" value="GPI MANNOSYLTRANSFERASE 4"/>
    <property type="match status" value="1"/>
</dbReference>
<dbReference type="GO" id="GO:0005789">
    <property type="term" value="C:endoplasmic reticulum membrane"/>
    <property type="evidence" value="ECO:0007669"/>
    <property type="project" value="UniProtKB-SubCell"/>
</dbReference>
<evidence type="ECO:0000313" key="12">
    <source>
        <dbReference type="EMBL" id="CAG6733327.1"/>
    </source>
</evidence>
<accession>A0A8D8YRT3</accession>
<keyword evidence="3" id="KW-0337">GPI-anchor biosynthesis</keyword>
<evidence type="ECO:0000256" key="2">
    <source>
        <dbReference type="ARBA" id="ARBA00004687"/>
    </source>
</evidence>
<dbReference type="InterPro" id="IPR005599">
    <property type="entry name" value="GPI_mannosylTrfase"/>
</dbReference>
<evidence type="ECO:0000256" key="9">
    <source>
        <dbReference type="ARBA" id="ARBA00023136"/>
    </source>
</evidence>
<sequence>MEEDSDSDPSVPAMLHRIRKYPRFVRSDLTVYWIAAGLRVVLTLLPQSGYIHPDEFFQSTEVVIGDIFNVENSKPWEFKVSYPVRSIAPIYLVLGAPLFILKLLADWFQLNVTTPYILLVVPRLVFCALSFVTDFSIYRRLTLGSG</sequence>
<comment type="pathway">
    <text evidence="2">Glycolipid biosynthesis; glycosylphosphatidylinositol-anchor biosynthesis.</text>
</comment>
<comment type="similarity">
    <text evidence="10">Belongs to the glycosyltransferase 22 family. PIGZ subfamily.</text>
</comment>
<comment type="caution">
    <text evidence="11">Lacks conserved residue(s) required for the propagation of feature annotation.</text>
</comment>
<dbReference type="Pfam" id="PF03901">
    <property type="entry name" value="Glyco_transf_22"/>
    <property type="match status" value="1"/>
</dbReference>
<evidence type="ECO:0000256" key="11">
    <source>
        <dbReference type="RuleBase" id="RU363075"/>
    </source>
</evidence>
<evidence type="ECO:0000256" key="7">
    <source>
        <dbReference type="ARBA" id="ARBA00022824"/>
    </source>
</evidence>
<feature type="transmembrane region" description="Helical" evidence="11">
    <location>
        <begin position="29"/>
        <end position="51"/>
    </location>
</feature>
<dbReference type="AlphaFoldDB" id="A0A8D8YRT3"/>
<dbReference type="EC" id="2.4.1.-" evidence="11"/>
<dbReference type="GO" id="GO:0006506">
    <property type="term" value="P:GPI anchor biosynthetic process"/>
    <property type="evidence" value="ECO:0007669"/>
    <property type="project" value="UniProtKB-KW"/>
</dbReference>
<keyword evidence="9 11" id="KW-0472">Membrane</keyword>
<evidence type="ECO:0000256" key="10">
    <source>
        <dbReference type="ARBA" id="ARBA00038466"/>
    </source>
</evidence>
<keyword evidence="6 11" id="KW-0812">Transmembrane</keyword>
<dbReference type="PANTHER" id="PTHR22760">
    <property type="entry name" value="GLYCOSYLTRANSFERASE"/>
    <property type="match status" value="1"/>
</dbReference>
<evidence type="ECO:0000256" key="5">
    <source>
        <dbReference type="ARBA" id="ARBA00022679"/>
    </source>
</evidence>
<evidence type="ECO:0000256" key="4">
    <source>
        <dbReference type="ARBA" id="ARBA00022676"/>
    </source>
</evidence>
<protein>
    <recommendedName>
        <fullName evidence="11">Mannosyltransferase</fullName>
        <ecNumber evidence="11">2.4.1.-</ecNumber>
    </recommendedName>
</protein>
<feature type="transmembrane region" description="Helical" evidence="11">
    <location>
        <begin position="116"/>
        <end position="138"/>
    </location>
</feature>
<evidence type="ECO:0000256" key="6">
    <source>
        <dbReference type="ARBA" id="ARBA00022692"/>
    </source>
</evidence>
<evidence type="ECO:0000256" key="3">
    <source>
        <dbReference type="ARBA" id="ARBA00022502"/>
    </source>
</evidence>
<dbReference type="GO" id="GO:0000026">
    <property type="term" value="F:alpha-1,2-mannosyltransferase activity"/>
    <property type="evidence" value="ECO:0007669"/>
    <property type="project" value="TreeGrafter"/>
</dbReference>
<keyword evidence="5 12" id="KW-0808">Transferase</keyword>
<name>A0A8D8YRT3_9HEMI</name>
<keyword evidence="8 11" id="KW-1133">Transmembrane helix</keyword>